<dbReference type="InterPro" id="IPR011766">
    <property type="entry name" value="TPP_enzyme_TPP-bd"/>
</dbReference>
<organism evidence="6 7">
    <name type="scientific">Sphaerotilus microaerophilus</name>
    <dbReference type="NCBI Taxonomy" id="2914710"/>
    <lineage>
        <taxon>Bacteria</taxon>
        <taxon>Pseudomonadati</taxon>
        <taxon>Pseudomonadota</taxon>
        <taxon>Betaproteobacteria</taxon>
        <taxon>Burkholderiales</taxon>
        <taxon>Sphaerotilaceae</taxon>
        <taxon>Sphaerotilus</taxon>
    </lineage>
</organism>
<evidence type="ECO:0000259" key="4">
    <source>
        <dbReference type="Pfam" id="PF01855"/>
    </source>
</evidence>
<proteinExistence type="predicted"/>
<dbReference type="InterPro" id="IPR029061">
    <property type="entry name" value="THDP-binding"/>
</dbReference>
<keyword evidence="7" id="KW-1185">Reference proteome</keyword>
<protein>
    <recommendedName>
        <fullName evidence="3">Indolepyruvate oxidoreductase subunit IorA</fullName>
        <shortName evidence="3">IOR</shortName>
        <ecNumber evidence="3">1.2.7.8</ecNumber>
    </recommendedName>
    <alternativeName>
        <fullName evidence="3">Indolepyruvate ferredoxin oxidoreductase subunit alpha</fullName>
    </alternativeName>
</protein>
<evidence type="ECO:0000313" key="7">
    <source>
        <dbReference type="Proteomes" id="UP001057498"/>
    </source>
</evidence>
<reference evidence="6" key="1">
    <citation type="submission" date="2022-04" db="EMBL/GenBank/DDBJ databases">
        <title>Whole genome sequence of Sphaerotilus sp. FB-5.</title>
        <authorList>
            <person name="Takeda M."/>
            <person name="Narihara S."/>
            <person name="Akimoto M."/>
            <person name="Akimoto R."/>
            <person name="Nishiyashiki S."/>
            <person name="Murakami T."/>
        </authorList>
    </citation>
    <scope>NUCLEOTIDE SEQUENCE</scope>
    <source>
        <strain evidence="6">FB-5</strain>
    </source>
</reference>
<keyword evidence="1 3" id="KW-0479">Metal-binding</keyword>
<keyword evidence="2 3" id="KW-0560">Oxidoreductase</keyword>
<evidence type="ECO:0000313" key="6">
    <source>
        <dbReference type="EMBL" id="BDI07559.1"/>
    </source>
</evidence>
<dbReference type="Pfam" id="PF01855">
    <property type="entry name" value="POR_N"/>
    <property type="match status" value="1"/>
</dbReference>
<dbReference type="InterPro" id="IPR045025">
    <property type="entry name" value="HACL1-like"/>
</dbReference>
<dbReference type="Gene3D" id="3.40.50.970">
    <property type="match status" value="2"/>
</dbReference>
<dbReference type="Pfam" id="PF02775">
    <property type="entry name" value="TPP_enzyme_C"/>
    <property type="match status" value="1"/>
</dbReference>
<dbReference type="InterPro" id="IPR017721">
    <property type="entry name" value="IorA"/>
</dbReference>
<dbReference type="CDD" id="cd02008">
    <property type="entry name" value="TPP_IOR_alpha"/>
    <property type="match status" value="1"/>
</dbReference>
<keyword evidence="3" id="KW-0249">Electron transport</keyword>
<evidence type="ECO:0000256" key="2">
    <source>
        <dbReference type="ARBA" id="ARBA00023002"/>
    </source>
</evidence>
<keyword evidence="3" id="KW-0408">Iron</keyword>
<evidence type="ECO:0000259" key="5">
    <source>
        <dbReference type="Pfam" id="PF02775"/>
    </source>
</evidence>
<dbReference type="CDD" id="cd07034">
    <property type="entry name" value="TPP_PYR_PFOR_IOR-alpha_like"/>
    <property type="match status" value="1"/>
</dbReference>
<feature type="domain" description="Thiamine pyrophosphate enzyme TPP-binding" evidence="5">
    <location>
        <begin position="393"/>
        <end position="526"/>
    </location>
</feature>
<accession>A0ABM7YSH0</accession>
<comment type="function">
    <text evidence="3">Catalyzes the ferredoxin-dependent oxidative decarboxylation of arylpyruvates.</text>
</comment>
<evidence type="ECO:0000256" key="3">
    <source>
        <dbReference type="PIRNR" id="PIRNR006439"/>
    </source>
</evidence>
<dbReference type="SUPFAM" id="SSF52518">
    <property type="entry name" value="Thiamin diphosphate-binding fold (THDP-binding)"/>
    <property type="match status" value="2"/>
</dbReference>
<keyword evidence="3" id="KW-0004">4Fe-4S</keyword>
<name>A0ABM7YSH0_9BURK</name>
<dbReference type="Proteomes" id="UP001057498">
    <property type="component" value="Chromosome"/>
</dbReference>
<keyword evidence="3" id="KW-0411">Iron-sulfur</keyword>
<dbReference type="EMBL" id="AP025730">
    <property type="protein sequence ID" value="BDI07559.1"/>
    <property type="molecule type" value="Genomic_DNA"/>
</dbReference>
<evidence type="ECO:0000256" key="1">
    <source>
        <dbReference type="ARBA" id="ARBA00022723"/>
    </source>
</evidence>
<comment type="cofactor">
    <cofactor evidence="3">
        <name>[4Fe-4S] cluster</name>
        <dbReference type="ChEBI" id="CHEBI:49883"/>
    </cofactor>
    <text evidence="3">Binds 2 [4Fe-4S] clusters. In this family the first cluster has a non-standard and varying [4Fe-4S] binding motif CX(2)CX(2)CX(4-5)CP.</text>
</comment>
<dbReference type="InterPro" id="IPR002880">
    <property type="entry name" value="Pyrv_Fd/Flavodoxin_OxRdtase_N"/>
</dbReference>
<comment type="catalytic activity">
    <reaction evidence="3">
        <text>indole-3-pyruvate + 2 oxidized [2Fe-2S]-[ferredoxin] + CoA = (indol-3-yl)acetyl-CoA + 2 reduced [2Fe-2S]-[ferredoxin] + CO2 + H(+)</text>
        <dbReference type="Rhea" id="RHEA:12645"/>
        <dbReference type="Rhea" id="RHEA-COMP:10000"/>
        <dbReference type="Rhea" id="RHEA-COMP:10001"/>
        <dbReference type="ChEBI" id="CHEBI:15378"/>
        <dbReference type="ChEBI" id="CHEBI:16526"/>
        <dbReference type="ChEBI" id="CHEBI:17640"/>
        <dbReference type="ChEBI" id="CHEBI:33737"/>
        <dbReference type="ChEBI" id="CHEBI:33738"/>
        <dbReference type="ChEBI" id="CHEBI:57271"/>
        <dbReference type="ChEBI" id="CHEBI:57287"/>
        <dbReference type="EC" id="1.2.7.8"/>
    </reaction>
</comment>
<sequence>MSPVILLGDEAVARGAIDAGISAAYAYPGTPSTEIFQAIEDEVKARGLAVRGLWSTNEKVAVEEGAGVSYCGKRAIVSMKHVGLNVAADPFMNLGVSGVHGGLVIVVADDPGMHSSQNEQDSRCFADFAMVPCLEPADQQQCYDFTREAFELSERFQTPVLLRLVTRLAHSRSQVALTEPRAQNPASYVEDPARFTLIPVNARRAYAKLVEKQPALQAASEASALNPLTLRDDPLASRPGLLVSGLAWNYLTEAMGEDRLADFHLLRIGQYPLPMGKIRQLLDASSEVFVVEEGYPFIERLISANGLLREKPIRGKLSGDLPRMGELGPDELRRCFGLPVRPSLQIPGLGEVLAGRPPSLCDKCPHTDAYAAIKEVLSGLTTADGEPVRVMGDIGCYSLGYLPPHQAIHSCLCMGSSIGMAIGAAHAGMTPSLCVIGDGTFTHTGLQPLLDAASEDTPITVFILDNSIIAMTGGQPTMATDEEVVDLVAGLGVAREHIRIIEPTVHKKTHNLAVIREEIAHPGLSVVVARRACVTYAKEIKLLREVKELKREGQPGCAGHEVSA</sequence>
<gene>
    <name evidence="6" type="ORF">CATMQ487_45290</name>
</gene>
<keyword evidence="3" id="KW-0813">Transport</keyword>
<feature type="domain" description="Pyruvate flavodoxin/ferredoxin oxidoreductase pyrimidine binding" evidence="4">
    <location>
        <begin position="15"/>
        <end position="181"/>
    </location>
</feature>
<dbReference type="PIRSF" id="PIRSF006439">
    <property type="entry name" value="Indolepyruvate_ferr_oxidored"/>
    <property type="match status" value="1"/>
</dbReference>
<dbReference type="RefSeq" id="WP_251970742.1">
    <property type="nucleotide sequence ID" value="NZ_AP025730.1"/>
</dbReference>
<dbReference type="EC" id="1.2.7.8" evidence="3"/>
<dbReference type="PANTHER" id="PTHR43710">
    <property type="entry name" value="2-HYDROXYACYL-COA LYASE"/>
    <property type="match status" value="1"/>
</dbReference>
<dbReference type="PANTHER" id="PTHR43710:SF5">
    <property type="entry name" value="INDOLEPYRUVATE FERREDOXIN OXIDOREDUCTASE ALPHA SUBUNIT"/>
    <property type="match status" value="1"/>
</dbReference>